<feature type="transmembrane region" description="Helical" evidence="1">
    <location>
        <begin position="64"/>
        <end position="86"/>
    </location>
</feature>
<sequence length="92" mass="10520">MKARHRDGSEGKPNSSKFFKWVDNVDEDVDEESGDESKQQLEVTRNEVLNVQQKKLVSERSKGWIFLCVVGLCWAIAIFVCIMFMLNNVGNP</sequence>
<evidence type="ECO:0000256" key="1">
    <source>
        <dbReference type="SAM" id="Phobius"/>
    </source>
</evidence>
<evidence type="ECO:0000313" key="2">
    <source>
        <dbReference type="EMBL" id="CAJ1948840.1"/>
    </source>
</evidence>
<dbReference type="AlphaFoldDB" id="A0AA86SKR0"/>
<name>A0AA86SKR0_9FABA</name>
<proteinExistence type="predicted"/>
<dbReference type="Gramene" id="rna-AYBTSS11_LOCUS13408">
    <property type="protein sequence ID" value="CAJ1948840.1"/>
    <property type="gene ID" value="gene-AYBTSS11_LOCUS13408"/>
</dbReference>
<protein>
    <recommendedName>
        <fullName evidence="4">Transmembrane protein</fullName>
    </recommendedName>
</protein>
<evidence type="ECO:0008006" key="4">
    <source>
        <dbReference type="Google" id="ProtNLM"/>
    </source>
</evidence>
<evidence type="ECO:0000313" key="3">
    <source>
        <dbReference type="Proteomes" id="UP001189624"/>
    </source>
</evidence>
<accession>A0AA86SKR0</accession>
<keyword evidence="1" id="KW-0472">Membrane</keyword>
<keyword evidence="1" id="KW-1133">Transmembrane helix</keyword>
<keyword evidence="3" id="KW-1185">Reference proteome</keyword>
<dbReference type="EMBL" id="OY731401">
    <property type="protein sequence ID" value="CAJ1948840.1"/>
    <property type="molecule type" value="Genomic_DNA"/>
</dbReference>
<dbReference type="Proteomes" id="UP001189624">
    <property type="component" value="Chromosome 4"/>
</dbReference>
<gene>
    <name evidence="2" type="ORF">AYBTSS11_LOCUS13408</name>
</gene>
<organism evidence="2 3">
    <name type="scientific">Sphenostylis stenocarpa</name>
    <dbReference type="NCBI Taxonomy" id="92480"/>
    <lineage>
        <taxon>Eukaryota</taxon>
        <taxon>Viridiplantae</taxon>
        <taxon>Streptophyta</taxon>
        <taxon>Embryophyta</taxon>
        <taxon>Tracheophyta</taxon>
        <taxon>Spermatophyta</taxon>
        <taxon>Magnoliopsida</taxon>
        <taxon>eudicotyledons</taxon>
        <taxon>Gunneridae</taxon>
        <taxon>Pentapetalae</taxon>
        <taxon>rosids</taxon>
        <taxon>fabids</taxon>
        <taxon>Fabales</taxon>
        <taxon>Fabaceae</taxon>
        <taxon>Papilionoideae</taxon>
        <taxon>50 kb inversion clade</taxon>
        <taxon>NPAAA clade</taxon>
        <taxon>indigoferoid/millettioid clade</taxon>
        <taxon>Phaseoleae</taxon>
        <taxon>Sphenostylis</taxon>
    </lineage>
</organism>
<keyword evidence="1" id="KW-0812">Transmembrane</keyword>
<reference evidence="2" key="1">
    <citation type="submission" date="2023-10" db="EMBL/GenBank/DDBJ databases">
        <authorList>
            <person name="Domelevo Entfellner J.-B."/>
        </authorList>
    </citation>
    <scope>NUCLEOTIDE SEQUENCE</scope>
</reference>